<evidence type="ECO:0000256" key="4">
    <source>
        <dbReference type="ARBA" id="ARBA00022927"/>
    </source>
</evidence>
<evidence type="ECO:0000256" key="3">
    <source>
        <dbReference type="ARBA" id="ARBA00022692"/>
    </source>
</evidence>
<evidence type="ECO:0000256" key="8">
    <source>
        <dbReference type="RuleBase" id="RU363111"/>
    </source>
</evidence>
<dbReference type="PANTHER" id="PTHR23137:SF36">
    <property type="entry name" value="VESICLE TRANSPORT PROTEIN SFT2C"/>
    <property type="match status" value="1"/>
</dbReference>
<evidence type="ECO:0000256" key="5">
    <source>
        <dbReference type="ARBA" id="ARBA00022989"/>
    </source>
</evidence>
<organism evidence="9 10">
    <name type="scientific">Seminavis robusta</name>
    <dbReference type="NCBI Taxonomy" id="568900"/>
    <lineage>
        <taxon>Eukaryota</taxon>
        <taxon>Sar</taxon>
        <taxon>Stramenopiles</taxon>
        <taxon>Ochrophyta</taxon>
        <taxon>Bacillariophyta</taxon>
        <taxon>Bacillariophyceae</taxon>
        <taxon>Bacillariophycidae</taxon>
        <taxon>Naviculales</taxon>
        <taxon>Naviculaceae</taxon>
        <taxon>Seminavis</taxon>
    </lineage>
</organism>
<keyword evidence="3 8" id="KW-0812">Transmembrane</keyword>
<dbReference type="InterPro" id="IPR007305">
    <property type="entry name" value="Vesicle_transpt_Got1/SFT2"/>
</dbReference>
<proteinExistence type="inferred from homology"/>
<evidence type="ECO:0000313" key="9">
    <source>
        <dbReference type="EMBL" id="CAB9509141.1"/>
    </source>
</evidence>
<dbReference type="InterPro" id="IPR011691">
    <property type="entry name" value="Vesicle_transpt_SFT2"/>
</dbReference>
<comment type="subcellular location">
    <subcellularLocation>
        <location evidence="1 8">Membrane</location>
        <topology evidence="1 8">Multi-pass membrane protein</topology>
    </subcellularLocation>
</comment>
<keyword evidence="10" id="KW-1185">Reference proteome</keyword>
<evidence type="ECO:0000313" key="10">
    <source>
        <dbReference type="Proteomes" id="UP001153069"/>
    </source>
</evidence>
<gene>
    <name evidence="9" type="ORF">SEMRO_376_G129840.1</name>
</gene>
<name>A0A9N8HCD2_9STRA</name>
<accession>A0A9N8HCD2</accession>
<dbReference type="GO" id="GO:0012505">
    <property type="term" value="C:endomembrane system"/>
    <property type="evidence" value="ECO:0007669"/>
    <property type="project" value="UniProtKB-ARBA"/>
</dbReference>
<comment type="caution">
    <text evidence="9">The sequence shown here is derived from an EMBL/GenBank/DDBJ whole genome shotgun (WGS) entry which is preliminary data.</text>
</comment>
<sequence>MSGFGNWSQNQQPAEEGGGGSNWFGMDIGNVNVGTDQLLPLYDGMPNMSLQNIRETMESQMPRKILGMNYQQRFKVFTALILLSIVFFALAFGVGMPLITTRPQKFAISFTFGSLLFMGSFGILKGPMEHLKSMCAGDRKYFTTIYVASMVATLHFTFNLGGARGYVIVMVCSALQIVALVYYLISFLPGGATGLRILIAAMCQMLRPVFVMLAKFQAICMAKCCAFLVRRRSS</sequence>
<evidence type="ECO:0000256" key="6">
    <source>
        <dbReference type="ARBA" id="ARBA00023136"/>
    </source>
</evidence>
<dbReference type="OrthoDB" id="660759at2759"/>
<feature type="transmembrane region" description="Helical" evidence="8">
    <location>
        <begin position="144"/>
        <end position="161"/>
    </location>
</feature>
<dbReference type="GO" id="GO:0016020">
    <property type="term" value="C:membrane"/>
    <property type="evidence" value="ECO:0007669"/>
    <property type="project" value="UniProtKB-SubCell"/>
</dbReference>
<feature type="transmembrane region" description="Helical" evidence="8">
    <location>
        <begin position="76"/>
        <end position="100"/>
    </location>
</feature>
<feature type="transmembrane region" description="Helical" evidence="8">
    <location>
        <begin position="106"/>
        <end position="124"/>
    </location>
</feature>
<keyword evidence="2 8" id="KW-0813">Transport</keyword>
<dbReference type="AlphaFoldDB" id="A0A9N8HCD2"/>
<dbReference type="Proteomes" id="UP001153069">
    <property type="component" value="Unassembled WGS sequence"/>
</dbReference>
<reference evidence="9" key="1">
    <citation type="submission" date="2020-06" db="EMBL/GenBank/DDBJ databases">
        <authorList>
            <consortium name="Plant Systems Biology data submission"/>
        </authorList>
    </citation>
    <scope>NUCLEOTIDE SEQUENCE</scope>
    <source>
        <strain evidence="9">D6</strain>
    </source>
</reference>
<keyword evidence="5 8" id="KW-1133">Transmembrane helix</keyword>
<dbReference type="GO" id="GO:0005737">
    <property type="term" value="C:cytoplasm"/>
    <property type="evidence" value="ECO:0007669"/>
    <property type="project" value="UniProtKB-ARBA"/>
</dbReference>
<comment type="similarity">
    <text evidence="7 8">Belongs to the SFT2 family.</text>
</comment>
<evidence type="ECO:0000256" key="2">
    <source>
        <dbReference type="ARBA" id="ARBA00022448"/>
    </source>
</evidence>
<dbReference type="GO" id="GO:0015031">
    <property type="term" value="P:protein transport"/>
    <property type="evidence" value="ECO:0007669"/>
    <property type="project" value="UniProtKB-KW"/>
</dbReference>
<protein>
    <recommendedName>
        <fullName evidence="8">Vesicle transport protein</fullName>
    </recommendedName>
</protein>
<evidence type="ECO:0000256" key="7">
    <source>
        <dbReference type="ARBA" id="ARBA00025800"/>
    </source>
</evidence>
<dbReference type="PANTHER" id="PTHR23137">
    <property type="entry name" value="VESICLE TRANSPORT PROTEIN-RELATED"/>
    <property type="match status" value="1"/>
</dbReference>
<dbReference type="GO" id="GO:0016192">
    <property type="term" value="P:vesicle-mediated transport"/>
    <property type="evidence" value="ECO:0007669"/>
    <property type="project" value="InterPro"/>
</dbReference>
<comment type="function">
    <text evidence="8">May be involved in fusion of retrograde transport vesicles derived from an endocytic compartment with the Golgi complex.</text>
</comment>
<dbReference type="Pfam" id="PF04178">
    <property type="entry name" value="Got1"/>
    <property type="match status" value="1"/>
</dbReference>
<keyword evidence="4 8" id="KW-0653">Protein transport</keyword>
<dbReference type="EMBL" id="CAICTM010000375">
    <property type="protein sequence ID" value="CAB9509141.1"/>
    <property type="molecule type" value="Genomic_DNA"/>
</dbReference>
<keyword evidence="6 8" id="KW-0472">Membrane</keyword>
<evidence type="ECO:0000256" key="1">
    <source>
        <dbReference type="ARBA" id="ARBA00004141"/>
    </source>
</evidence>
<feature type="transmembrane region" description="Helical" evidence="8">
    <location>
        <begin position="167"/>
        <end position="188"/>
    </location>
</feature>